<dbReference type="EMBL" id="MU273491">
    <property type="protein sequence ID" value="KAI0035013.1"/>
    <property type="molecule type" value="Genomic_DNA"/>
</dbReference>
<gene>
    <name evidence="1" type="ORF">K488DRAFT_83474</name>
</gene>
<sequence length="204" mass="23300">MELRFTRDNILNTVLRDRCGRPLYRIESPWKVKNRITTISRIFPNPFSTSGDGDAPEEDAEGAAEGQENVRADNASDTDILLAGMEERVVAQILWQDRGQSIFTIDGRERKLNEYMPATSIFATKRVFVASDGKSYKWVIGKLGCRMESNEKDDNRHLVKLHRSVLAVIGKGRTPWLEVAEEVVPILDEVLTTFVWMERRFEGI</sequence>
<dbReference type="Proteomes" id="UP000814128">
    <property type="component" value="Unassembled WGS sequence"/>
</dbReference>
<comment type="caution">
    <text evidence="1">The sequence shown here is derived from an EMBL/GenBank/DDBJ whole genome shotgun (WGS) entry which is preliminary data.</text>
</comment>
<reference evidence="1" key="1">
    <citation type="submission" date="2021-02" db="EMBL/GenBank/DDBJ databases">
        <authorList>
            <consortium name="DOE Joint Genome Institute"/>
            <person name="Ahrendt S."/>
            <person name="Looney B.P."/>
            <person name="Miyauchi S."/>
            <person name="Morin E."/>
            <person name="Drula E."/>
            <person name="Courty P.E."/>
            <person name="Chicoki N."/>
            <person name="Fauchery L."/>
            <person name="Kohler A."/>
            <person name="Kuo A."/>
            <person name="Labutti K."/>
            <person name="Pangilinan J."/>
            <person name="Lipzen A."/>
            <person name="Riley R."/>
            <person name="Andreopoulos W."/>
            <person name="He G."/>
            <person name="Johnson J."/>
            <person name="Barry K.W."/>
            <person name="Grigoriev I.V."/>
            <person name="Nagy L."/>
            <person name="Hibbett D."/>
            <person name="Henrissat B."/>
            <person name="Matheny P.B."/>
            <person name="Labbe J."/>
            <person name="Martin F."/>
        </authorList>
    </citation>
    <scope>NUCLEOTIDE SEQUENCE</scope>
    <source>
        <strain evidence="1">EC-137</strain>
    </source>
</reference>
<organism evidence="1 2">
    <name type="scientific">Vararia minispora EC-137</name>
    <dbReference type="NCBI Taxonomy" id="1314806"/>
    <lineage>
        <taxon>Eukaryota</taxon>
        <taxon>Fungi</taxon>
        <taxon>Dikarya</taxon>
        <taxon>Basidiomycota</taxon>
        <taxon>Agaricomycotina</taxon>
        <taxon>Agaricomycetes</taxon>
        <taxon>Russulales</taxon>
        <taxon>Lachnocladiaceae</taxon>
        <taxon>Vararia</taxon>
    </lineage>
</organism>
<reference evidence="1" key="2">
    <citation type="journal article" date="2022" name="New Phytol.">
        <title>Evolutionary transition to the ectomycorrhizal habit in the genomes of a hyperdiverse lineage of mushroom-forming fungi.</title>
        <authorList>
            <person name="Looney B."/>
            <person name="Miyauchi S."/>
            <person name="Morin E."/>
            <person name="Drula E."/>
            <person name="Courty P.E."/>
            <person name="Kohler A."/>
            <person name="Kuo A."/>
            <person name="LaButti K."/>
            <person name="Pangilinan J."/>
            <person name="Lipzen A."/>
            <person name="Riley R."/>
            <person name="Andreopoulos W."/>
            <person name="He G."/>
            <person name="Johnson J."/>
            <person name="Nolan M."/>
            <person name="Tritt A."/>
            <person name="Barry K.W."/>
            <person name="Grigoriev I.V."/>
            <person name="Nagy L.G."/>
            <person name="Hibbett D."/>
            <person name="Henrissat B."/>
            <person name="Matheny P.B."/>
            <person name="Labbe J."/>
            <person name="Martin F.M."/>
        </authorList>
    </citation>
    <scope>NUCLEOTIDE SEQUENCE</scope>
    <source>
        <strain evidence="1">EC-137</strain>
    </source>
</reference>
<evidence type="ECO:0000313" key="2">
    <source>
        <dbReference type="Proteomes" id="UP000814128"/>
    </source>
</evidence>
<proteinExistence type="predicted"/>
<accession>A0ACB8QTK0</accession>
<evidence type="ECO:0000313" key="1">
    <source>
        <dbReference type="EMBL" id="KAI0035013.1"/>
    </source>
</evidence>
<keyword evidence="2" id="KW-1185">Reference proteome</keyword>
<protein>
    <submittedName>
        <fullName evidence="1">Uncharacterized protein</fullName>
    </submittedName>
</protein>
<name>A0ACB8QTK0_9AGAM</name>